<proteinExistence type="predicted"/>
<gene>
    <name evidence="1" type="ORF">C3H57_04520</name>
</gene>
<organism evidence="1 2">
    <name type="scientific">Campylobacter jejuni</name>
    <dbReference type="NCBI Taxonomy" id="197"/>
    <lineage>
        <taxon>Bacteria</taxon>
        <taxon>Pseudomonadati</taxon>
        <taxon>Campylobacterota</taxon>
        <taxon>Epsilonproteobacteria</taxon>
        <taxon>Campylobacterales</taxon>
        <taxon>Campylobacteraceae</taxon>
        <taxon>Campylobacter</taxon>
    </lineage>
</organism>
<dbReference type="EMBL" id="PRBV01000005">
    <property type="protein sequence ID" value="RTJ79641.1"/>
    <property type="molecule type" value="Genomic_DNA"/>
</dbReference>
<evidence type="ECO:0000313" key="2">
    <source>
        <dbReference type="Proteomes" id="UP000288507"/>
    </source>
</evidence>
<reference evidence="1" key="1">
    <citation type="journal article" date="2019" name="Appl. Environ. Microbiol.">
        <title>Population genetics and characterization of Campylobacter jejuni isolates in western jackdaws and game birds in Finland.</title>
        <authorList>
            <person name="Kovanen S."/>
            <person name="Rossi M."/>
            <person name="Pohja-Mykra M."/>
            <person name="Nieminen T."/>
            <person name="Raunio-Saarnisto M."/>
            <person name="Sauvala M."/>
            <person name="Fredriksson-Ahomaa M."/>
            <person name="Hanninen M.L."/>
            <person name="Kivisto R."/>
        </authorList>
    </citation>
    <scope>NUCLEOTIDE SEQUENCE [LARGE SCALE GENOMIC DNA]</scope>
    <source>
        <strain evidence="1">CB313</strain>
    </source>
</reference>
<evidence type="ECO:0000313" key="1">
    <source>
        <dbReference type="EMBL" id="RTJ79641.1"/>
    </source>
</evidence>
<comment type="caution">
    <text evidence="1">The sequence shown here is derived from an EMBL/GenBank/DDBJ whole genome shotgun (WGS) entry which is preliminary data.</text>
</comment>
<accession>A0A431EEJ3</accession>
<dbReference type="Proteomes" id="UP000288507">
    <property type="component" value="Unassembled WGS sequence"/>
</dbReference>
<dbReference type="AlphaFoldDB" id="A0A431EEJ3"/>
<dbReference type="RefSeq" id="WP_126232209.1">
    <property type="nucleotide sequence ID" value="NZ_PRBV01000005.1"/>
</dbReference>
<name>A0A431EEJ3_CAMJU</name>
<sequence length="227" mass="25873">MKTITTTQLEEMLKNKTSLLSILTPISDKGVKFKGSYSISKSLLKSEKCTITKDGNIPDEVSKDIMTAMKVIRFGSALRRESGDITIYGNYAFGKVFIHKVEISSEPNSSSRVDEVYVKILRGKSLLIQKVGSNFISKFKLFCQNLMGFQNIEQVELNTKFYWPTRYQSKWIVDGEKGGISYHSLTVDDLVRDNLFDICSDSTYYVDLATEDQVERYLVTQDYKTVI</sequence>
<protein>
    <submittedName>
        <fullName evidence="1">Uncharacterized protein</fullName>
    </submittedName>
</protein>